<comment type="subcellular location">
    <subcellularLocation>
        <location evidence="1">Nucleus</location>
    </subcellularLocation>
</comment>
<comment type="similarity">
    <text evidence="2">Belongs to the HMGN family.</text>
</comment>
<keyword evidence="9" id="KW-0812">Transmembrane</keyword>
<accession>A0A8C9LXE1</accession>
<keyword evidence="4" id="KW-0539">Nucleus</keyword>
<feature type="compositionally biased region" description="Basic and acidic residues" evidence="8">
    <location>
        <begin position="49"/>
        <end position="65"/>
    </location>
</feature>
<evidence type="ECO:0000256" key="1">
    <source>
        <dbReference type="ARBA" id="ARBA00004123"/>
    </source>
</evidence>
<evidence type="ECO:0000256" key="4">
    <source>
        <dbReference type="ARBA" id="ARBA00023242"/>
    </source>
</evidence>
<dbReference type="Proteomes" id="UP000694416">
    <property type="component" value="Unplaced"/>
</dbReference>
<dbReference type="Pfam" id="PF01101">
    <property type="entry name" value="HMG14_17"/>
    <property type="match status" value="1"/>
</dbReference>
<dbReference type="GO" id="GO:0031492">
    <property type="term" value="F:nucleosomal DNA binding"/>
    <property type="evidence" value="ECO:0007669"/>
    <property type="project" value="InterPro"/>
</dbReference>
<keyword evidence="9" id="KW-0472">Membrane</keyword>
<keyword evidence="9" id="KW-1133">Transmembrane helix</keyword>
<evidence type="ECO:0000256" key="3">
    <source>
        <dbReference type="ARBA" id="ARBA00023125"/>
    </source>
</evidence>
<dbReference type="GO" id="GO:0006325">
    <property type="term" value="P:chromatin organization"/>
    <property type="evidence" value="ECO:0007669"/>
    <property type="project" value="TreeGrafter"/>
</dbReference>
<keyword evidence="11" id="KW-1185">Reference proteome</keyword>
<reference evidence="10" key="2">
    <citation type="submission" date="2025-09" db="UniProtKB">
        <authorList>
            <consortium name="Ensembl"/>
        </authorList>
    </citation>
    <scope>IDENTIFICATION</scope>
</reference>
<dbReference type="GO" id="GO:0000785">
    <property type="term" value="C:chromatin"/>
    <property type="evidence" value="ECO:0007669"/>
    <property type="project" value="InterPro"/>
</dbReference>
<evidence type="ECO:0000256" key="9">
    <source>
        <dbReference type="SAM" id="Phobius"/>
    </source>
</evidence>
<dbReference type="Ensembl" id="ENSPTET00000046922.1">
    <property type="protein sequence ID" value="ENSPTEP00000034370.1"/>
    <property type="gene ID" value="ENSPTEG00000032629.1"/>
</dbReference>
<dbReference type="SMART" id="SM00527">
    <property type="entry name" value="HMG17"/>
    <property type="match status" value="1"/>
</dbReference>
<name>A0A8C9LXE1_9PRIM</name>
<feature type="compositionally biased region" description="Basic and acidic residues" evidence="8">
    <location>
        <begin position="7"/>
        <end position="23"/>
    </location>
</feature>
<evidence type="ECO:0000256" key="5">
    <source>
        <dbReference type="ARBA" id="ARBA00037490"/>
    </source>
</evidence>
<dbReference type="InterPro" id="IPR000079">
    <property type="entry name" value="HMGN_fam"/>
</dbReference>
<feature type="region of interest" description="Disordered" evidence="8">
    <location>
        <begin position="1"/>
        <end position="87"/>
    </location>
</feature>
<organism evidence="10 11">
    <name type="scientific">Piliocolobus tephrosceles</name>
    <name type="common">Ugandan red Colobus</name>
    <dbReference type="NCBI Taxonomy" id="591936"/>
    <lineage>
        <taxon>Eukaryota</taxon>
        <taxon>Metazoa</taxon>
        <taxon>Chordata</taxon>
        <taxon>Craniata</taxon>
        <taxon>Vertebrata</taxon>
        <taxon>Euteleostomi</taxon>
        <taxon>Mammalia</taxon>
        <taxon>Eutheria</taxon>
        <taxon>Euarchontoglires</taxon>
        <taxon>Primates</taxon>
        <taxon>Haplorrhini</taxon>
        <taxon>Catarrhini</taxon>
        <taxon>Cercopithecidae</taxon>
        <taxon>Colobinae</taxon>
        <taxon>Piliocolobus</taxon>
    </lineage>
</organism>
<evidence type="ECO:0000256" key="2">
    <source>
        <dbReference type="ARBA" id="ARBA00007696"/>
    </source>
</evidence>
<evidence type="ECO:0000256" key="8">
    <source>
        <dbReference type="SAM" id="MobiDB-lite"/>
    </source>
</evidence>
<proteinExistence type="inferred from homology"/>
<feature type="transmembrane region" description="Helical" evidence="9">
    <location>
        <begin position="90"/>
        <end position="109"/>
    </location>
</feature>
<evidence type="ECO:0000256" key="7">
    <source>
        <dbReference type="ARBA" id="ARBA00042290"/>
    </source>
</evidence>
<sequence length="145" mass="15860">MQPTGKAEGDPKGDKTKVKDKPQRRSTRLSAKPVPPKPEPKPKKTPAKNGEKVPKEKKGKADAGKEGNNPAENGGAKTDQAQKAEGAGDARVNVCIFSFLFFSFFFFFLRQSLALSTRLECSGRISAHCKLRLPGLRHHLPQPPE</sequence>
<reference evidence="10" key="1">
    <citation type="submission" date="2025-08" db="UniProtKB">
        <authorList>
            <consortium name="Ensembl"/>
        </authorList>
    </citation>
    <scope>IDENTIFICATION</scope>
</reference>
<evidence type="ECO:0000313" key="11">
    <source>
        <dbReference type="Proteomes" id="UP000694416"/>
    </source>
</evidence>
<dbReference type="PANTHER" id="PTHR23087:SF13">
    <property type="entry name" value="NON-HISTONE CHROMOSOMAL PROTEIN HMG-17"/>
    <property type="match status" value="1"/>
</dbReference>
<dbReference type="PRINTS" id="PR00925">
    <property type="entry name" value="NONHISHMG17"/>
</dbReference>
<evidence type="ECO:0000313" key="10">
    <source>
        <dbReference type="Ensembl" id="ENSPTEP00000034370.1"/>
    </source>
</evidence>
<evidence type="ECO:0000256" key="6">
    <source>
        <dbReference type="ARBA" id="ARBA00040304"/>
    </source>
</evidence>
<keyword evidence="3" id="KW-0238">DNA-binding</keyword>
<comment type="function">
    <text evidence="5">Binds to the inner side of the nucleosomal DNA thus altering the interaction between the DNA and the histone octamer. May be involved in the process which maintains transcribable genes in a unique chromatin conformation.</text>
</comment>
<protein>
    <recommendedName>
        <fullName evidence="6">Non-histone chromosomal protein HMG-17</fullName>
    </recommendedName>
    <alternativeName>
        <fullName evidence="7">High mobility group nucleosome-binding domain-containing protein 2</fullName>
    </alternativeName>
</protein>
<dbReference type="GO" id="GO:0005634">
    <property type="term" value="C:nucleus"/>
    <property type="evidence" value="ECO:0007669"/>
    <property type="project" value="UniProtKB-SubCell"/>
</dbReference>
<dbReference type="AlphaFoldDB" id="A0A8C9LXE1"/>
<dbReference type="PANTHER" id="PTHR23087">
    <property type="entry name" value="NONHISTONE CHROMOSOMAL PROTEIN HMG"/>
    <property type="match status" value="1"/>
</dbReference>